<proteinExistence type="predicted"/>
<dbReference type="EMBL" id="ML993614">
    <property type="protein sequence ID" value="KAF2162277.1"/>
    <property type="molecule type" value="Genomic_DNA"/>
</dbReference>
<feature type="region of interest" description="Disordered" evidence="1">
    <location>
        <begin position="435"/>
        <end position="468"/>
    </location>
</feature>
<evidence type="ECO:0000313" key="2">
    <source>
        <dbReference type="EMBL" id="KAF2162277.1"/>
    </source>
</evidence>
<dbReference type="SUPFAM" id="SSF52540">
    <property type="entry name" value="P-loop containing nucleoside triphosphate hydrolases"/>
    <property type="match status" value="1"/>
</dbReference>
<evidence type="ECO:0008006" key="4">
    <source>
        <dbReference type="Google" id="ProtNLM"/>
    </source>
</evidence>
<name>A0A6A6C532_ZASCE</name>
<dbReference type="InterPro" id="IPR027417">
    <property type="entry name" value="P-loop_NTPase"/>
</dbReference>
<dbReference type="Gene3D" id="3.40.50.300">
    <property type="entry name" value="P-loop containing nucleotide triphosphate hydrolases"/>
    <property type="match status" value="1"/>
</dbReference>
<protein>
    <recommendedName>
        <fullName evidence="4">AAA+ ATPase domain-containing protein</fullName>
    </recommendedName>
</protein>
<evidence type="ECO:0000256" key="1">
    <source>
        <dbReference type="SAM" id="MobiDB-lite"/>
    </source>
</evidence>
<dbReference type="RefSeq" id="XP_033663166.1">
    <property type="nucleotide sequence ID" value="XM_033808505.1"/>
</dbReference>
<gene>
    <name evidence="2" type="ORF">M409DRAFT_27280</name>
</gene>
<evidence type="ECO:0000313" key="3">
    <source>
        <dbReference type="Proteomes" id="UP000799537"/>
    </source>
</evidence>
<reference evidence="2" key="1">
    <citation type="journal article" date="2020" name="Stud. Mycol.">
        <title>101 Dothideomycetes genomes: a test case for predicting lifestyles and emergence of pathogens.</title>
        <authorList>
            <person name="Haridas S."/>
            <person name="Albert R."/>
            <person name="Binder M."/>
            <person name="Bloem J."/>
            <person name="Labutti K."/>
            <person name="Salamov A."/>
            <person name="Andreopoulos B."/>
            <person name="Baker S."/>
            <person name="Barry K."/>
            <person name="Bills G."/>
            <person name="Bluhm B."/>
            <person name="Cannon C."/>
            <person name="Castanera R."/>
            <person name="Culley D."/>
            <person name="Daum C."/>
            <person name="Ezra D."/>
            <person name="Gonzalez J."/>
            <person name="Henrissat B."/>
            <person name="Kuo A."/>
            <person name="Liang C."/>
            <person name="Lipzen A."/>
            <person name="Lutzoni F."/>
            <person name="Magnuson J."/>
            <person name="Mondo S."/>
            <person name="Nolan M."/>
            <person name="Ohm R."/>
            <person name="Pangilinan J."/>
            <person name="Park H.-J."/>
            <person name="Ramirez L."/>
            <person name="Alfaro M."/>
            <person name="Sun H."/>
            <person name="Tritt A."/>
            <person name="Yoshinaga Y."/>
            <person name="Zwiers L.-H."/>
            <person name="Turgeon B."/>
            <person name="Goodwin S."/>
            <person name="Spatafora J."/>
            <person name="Crous P."/>
            <person name="Grigoriev I."/>
        </authorList>
    </citation>
    <scope>NUCLEOTIDE SEQUENCE</scope>
    <source>
        <strain evidence="2">ATCC 36951</strain>
    </source>
</reference>
<dbReference type="Proteomes" id="UP000799537">
    <property type="component" value="Unassembled WGS sequence"/>
</dbReference>
<keyword evidence="3" id="KW-1185">Reference proteome</keyword>
<dbReference type="AlphaFoldDB" id="A0A6A6C532"/>
<sequence length="468" mass="51624">MTTEYENEKKRFTERYLSRDTKDQQGGRTEEIRMTPLCSLAVAHTATQSVLPQYGLLGFHAGQSEEISEKEPILLNINAPNSTFICGSQGSGKSYTLSAMLEDCVQKNKSLNKLKEPLAGVVFHYDNDSHTVAEAAHLCSLGIKVRVLVSKSSAATNLKQRYLTVSGAAKNLTVEDFVLQDRHLNVERMLKMMAFDESEGTVPLYMEVIQRILRETAITGQQFSFQKFMWDLKQERFSPGQEAMMNMRLNLLQSFMPKFATELGKDLFNIAPGTLTIVDFSDPLIDQSSACVLFDTCLALFKENRPKSGLVVALDEAHKFLNKGAAAANFTERLLQTIREQRHNATRVIIATQEPTISETSTSVGLPLSTASHPLHVTGAGDRNEVFSRIVDLNVGESLVFSPSSFVGLEGEERKPKKLGSGILKMKTRLREGIDGGRSIMAAGAGEGKKDEDPTPVPMCDTGLTESF</sequence>
<feature type="region of interest" description="Disordered" evidence="1">
    <location>
        <begin position="1"/>
        <end position="29"/>
    </location>
</feature>
<dbReference type="GeneID" id="54561777"/>
<dbReference type="OrthoDB" id="2316594at2759"/>
<organism evidence="2 3">
    <name type="scientific">Zasmidium cellare ATCC 36951</name>
    <dbReference type="NCBI Taxonomy" id="1080233"/>
    <lineage>
        <taxon>Eukaryota</taxon>
        <taxon>Fungi</taxon>
        <taxon>Dikarya</taxon>
        <taxon>Ascomycota</taxon>
        <taxon>Pezizomycotina</taxon>
        <taxon>Dothideomycetes</taxon>
        <taxon>Dothideomycetidae</taxon>
        <taxon>Mycosphaerellales</taxon>
        <taxon>Mycosphaerellaceae</taxon>
        <taxon>Zasmidium</taxon>
    </lineage>
</organism>
<accession>A0A6A6C532</accession>